<keyword evidence="2 6" id="KW-0121">Carboxypeptidase</keyword>
<name>A0A517L991_9PEZI</name>
<dbReference type="EC" id="3.4.16.-" evidence="6"/>
<dbReference type="InterPro" id="IPR029058">
    <property type="entry name" value="AB_hydrolase_fold"/>
</dbReference>
<dbReference type="Gene3D" id="2.40.180.10">
    <property type="entry name" value="Catalase core domain"/>
    <property type="match status" value="1"/>
</dbReference>
<evidence type="ECO:0000313" key="10">
    <source>
        <dbReference type="Proteomes" id="UP000316270"/>
    </source>
</evidence>
<accession>A0A517L991</accession>
<dbReference type="SUPFAM" id="SSF56634">
    <property type="entry name" value="Heme-dependent catalase-like"/>
    <property type="match status" value="1"/>
</dbReference>
<reference evidence="9 10" key="1">
    <citation type="submission" date="2019-07" db="EMBL/GenBank/DDBJ databases">
        <title>Finished genome of Venturia effusa.</title>
        <authorList>
            <person name="Young C.A."/>
            <person name="Cox M.P."/>
            <person name="Ganley A.R.D."/>
            <person name="David W.J."/>
        </authorList>
    </citation>
    <scope>NUCLEOTIDE SEQUENCE [LARGE SCALE GENOMIC DNA]</scope>
    <source>
        <strain evidence="10">albino</strain>
    </source>
</reference>
<keyword evidence="4 6" id="KW-0378">Hydrolase</keyword>
<gene>
    <name evidence="9" type="ORF">FKW77_005222</name>
</gene>
<dbReference type="InterPro" id="IPR018202">
    <property type="entry name" value="Ser_caboxypep_ser_AS"/>
</dbReference>
<dbReference type="EMBL" id="CP042191">
    <property type="protein sequence ID" value="QDS72204.1"/>
    <property type="molecule type" value="Genomic_DNA"/>
</dbReference>
<evidence type="ECO:0000259" key="8">
    <source>
        <dbReference type="SMART" id="SM01060"/>
    </source>
</evidence>
<protein>
    <recommendedName>
        <fullName evidence="6">Carboxypeptidase</fullName>
        <ecNumber evidence="6">3.4.16.-</ecNumber>
    </recommendedName>
</protein>
<dbReference type="Gene3D" id="3.40.50.1820">
    <property type="entry name" value="alpha/beta hydrolase"/>
    <property type="match status" value="1"/>
</dbReference>
<dbReference type="Pfam" id="PF00199">
    <property type="entry name" value="Catalase"/>
    <property type="match status" value="1"/>
</dbReference>
<comment type="similarity">
    <text evidence="1 6">Belongs to the peptidase S10 family.</text>
</comment>
<dbReference type="PRINTS" id="PR00724">
    <property type="entry name" value="CRBOXYPTASEC"/>
</dbReference>
<evidence type="ECO:0000256" key="3">
    <source>
        <dbReference type="ARBA" id="ARBA00022670"/>
    </source>
</evidence>
<feature type="domain" description="Catalase core" evidence="8">
    <location>
        <begin position="571"/>
        <end position="888"/>
    </location>
</feature>
<dbReference type="PANTHER" id="PTHR11802">
    <property type="entry name" value="SERINE PROTEASE FAMILY S10 SERINE CARBOXYPEPTIDASE"/>
    <property type="match status" value="1"/>
</dbReference>
<dbReference type="PROSITE" id="PS00131">
    <property type="entry name" value="CARBOXYPEPT_SER_SER"/>
    <property type="match status" value="1"/>
</dbReference>
<feature type="signal peptide" evidence="6">
    <location>
        <begin position="1"/>
        <end position="25"/>
    </location>
</feature>
<keyword evidence="6" id="KW-0732">Signal</keyword>
<organism evidence="9 10">
    <name type="scientific">Venturia effusa</name>
    <dbReference type="NCBI Taxonomy" id="50376"/>
    <lineage>
        <taxon>Eukaryota</taxon>
        <taxon>Fungi</taxon>
        <taxon>Dikarya</taxon>
        <taxon>Ascomycota</taxon>
        <taxon>Pezizomycotina</taxon>
        <taxon>Dothideomycetes</taxon>
        <taxon>Pleosporomycetidae</taxon>
        <taxon>Venturiales</taxon>
        <taxon>Venturiaceae</taxon>
        <taxon>Venturia</taxon>
    </lineage>
</organism>
<evidence type="ECO:0000313" key="9">
    <source>
        <dbReference type="EMBL" id="QDS72204.1"/>
    </source>
</evidence>
<keyword evidence="10" id="KW-1185">Reference proteome</keyword>
<dbReference type="InterPro" id="IPR001563">
    <property type="entry name" value="Peptidase_S10"/>
</dbReference>
<dbReference type="GO" id="GO:0020037">
    <property type="term" value="F:heme binding"/>
    <property type="evidence" value="ECO:0007669"/>
    <property type="project" value="InterPro"/>
</dbReference>
<proteinExistence type="inferred from homology"/>
<keyword evidence="5" id="KW-0325">Glycoprotein</keyword>
<keyword evidence="3 6" id="KW-0645">Protease</keyword>
<dbReference type="Proteomes" id="UP000316270">
    <property type="component" value="Chromosome 7"/>
</dbReference>
<dbReference type="GO" id="GO:0006508">
    <property type="term" value="P:proteolysis"/>
    <property type="evidence" value="ECO:0007669"/>
    <property type="project" value="UniProtKB-KW"/>
</dbReference>
<dbReference type="OrthoDB" id="443318at2759"/>
<evidence type="ECO:0000256" key="7">
    <source>
        <dbReference type="SAM" id="MobiDB-lite"/>
    </source>
</evidence>
<dbReference type="Gene3D" id="1.20.1280.120">
    <property type="match status" value="1"/>
</dbReference>
<dbReference type="PANTHER" id="PTHR11802:SF479">
    <property type="entry name" value="CARBOXYPEPTIDASE"/>
    <property type="match status" value="1"/>
</dbReference>
<dbReference type="InterPro" id="IPR011614">
    <property type="entry name" value="Catalase_core"/>
</dbReference>
<dbReference type="InterPro" id="IPR020835">
    <property type="entry name" value="Catalase_sf"/>
</dbReference>
<evidence type="ECO:0000256" key="2">
    <source>
        <dbReference type="ARBA" id="ARBA00022645"/>
    </source>
</evidence>
<feature type="region of interest" description="Disordered" evidence="7">
    <location>
        <begin position="570"/>
        <end position="625"/>
    </location>
</feature>
<evidence type="ECO:0000256" key="5">
    <source>
        <dbReference type="ARBA" id="ARBA00023180"/>
    </source>
</evidence>
<dbReference type="InterPro" id="IPR018028">
    <property type="entry name" value="Catalase"/>
</dbReference>
<sequence length="888" mass="98418">MLQFASRMFALIACLFALLNGLSSARETMDERARSFRQRRSKLMSPGKHSPLERRGNSTWRFLNDKSQAYVVKSLPGINFDLGEMYAGQIPVGNDSSRKMFFVYQPTIGHPVDEVVVWFNGGPGCSSLEGFLQENGRFIWNWGQYSATENMYTWVNLTNVLWVEYPVGVGFSTGKVTAASEEDIADDFIAFFKNFLDIFAIKNFKIYVTGESYAGRYVSFVSAAMLDQNDTKSFDLRGALMYDPAIGQHEYVEQTIPTVPYVQEYSKFFNFNKTFMDQLASAHKSCGYADYLDKYMVFPPAGVQPWLKGSFSNPSDRCDVWDLAWSAAFRPNPCFNVYAINNMCPIQSDPIGFPSDIQYQYAGMGGTYFDRSDVKTALNVPQDLSWSECSAPVFAKSAPRGPYRNGDNSLDPIQHVLPKVIEATNRVLIANGEYDFVIMTNGVLLSIQNMTWGGALGFQSKPTTPIDIQLPDLQWQSALVNSGLDGLDGPGQGIMGVQHYERGLMWAETYQCDAPEVMTKLEAKILLRHSSLLSPNSQFSNSEDFKMPMPTDEALVAKADEVKNLFKGAFGTPPGYRPGKTNPSPPLPPPSLRTITNPHPPPAHAKGTVLTGTWQPTSPPSPLSKAWHISNPTTVLARFSSSTGIPSIPDNDPNASPKGLAIRFNYPPTTDGKRKHTDIIAHSTPHFPTRTGAEFGEFLRAFGASQAPGVEHPTPIESFLGSHTYTREFVEAEKPLPVSFGTEGYWGLNAFKFIAEDGEETFVRYEFVPVAGFSHLSPSDAAAKSPNYLDEEVRERINQGPVGMKLLVQIAAEGDVVDDVTVHWPAEREKVELGTVWLDTVDEDGAGTQKKTIFDPIPRVEGIEASKDPLLDFRAAVYLISGRERREA</sequence>
<evidence type="ECO:0000256" key="6">
    <source>
        <dbReference type="RuleBase" id="RU361156"/>
    </source>
</evidence>
<dbReference type="InterPro" id="IPR024168">
    <property type="entry name" value="Catalase_SrpA-type_pred"/>
</dbReference>
<dbReference type="STRING" id="50376.A0A517L991"/>
<dbReference type="GO" id="GO:0004185">
    <property type="term" value="F:serine-type carboxypeptidase activity"/>
    <property type="evidence" value="ECO:0007669"/>
    <property type="project" value="UniProtKB-UniRule"/>
</dbReference>
<feature type="region of interest" description="Disordered" evidence="7">
    <location>
        <begin position="35"/>
        <end position="55"/>
    </location>
</feature>
<dbReference type="SUPFAM" id="SSF53474">
    <property type="entry name" value="alpha/beta-Hydrolases"/>
    <property type="match status" value="1"/>
</dbReference>
<dbReference type="Pfam" id="PF00450">
    <property type="entry name" value="Peptidase_S10"/>
    <property type="match status" value="1"/>
</dbReference>
<evidence type="ECO:0000256" key="1">
    <source>
        <dbReference type="ARBA" id="ARBA00009431"/>
    </source>
</evidence>
<dbReference type="GO" id="GO:0006979">
    <property type="term" value="P:response to oxidative stress"/>
    <property type="evidence" value="ECO:0007669"/>
    <property type="project" value="InterPro"/>
</dbReference>
<dbReference type="SMART" id="SM01060">
    <property type="entry name" value="Catalase"/>
    <property type="match status" value="1"/>
</dbReference>
<feature type="chain" id="PRO_5022261098" description="Carboxypeptidase" evidence="6">
    <location>
        <begin position="26"/>
        <end position="888"/>
    </location>
</feature>
<dbReference type="PROSITE" id="PS51402">
    <property type="entry name" value="CATALASE_3"/>
    <property type="match status" value="1"/>
</dbReference>
<dbReference type="AlphaFoldDB" id="A0A517L991"/>
<dbReference type="CDD" id="cd08153">
    <property type="entry name" value="srpA_like"/>
    <property type="match status" value="1"/>
</dbReference>
<evidence type="ECO:0000256" key="4">
    <source>
        <dbReference type="ARBA" id="ARBA00022801"/>
    </source>
</evidence>
<dbReference type="GO" id="GO:0004096">
    <property type="term" value="F:catalase activity"/>
    <property type="evidence" value="ECO:0007669"/>
    <property type="project" value="InterPro"/>
</dbReference>